<dbReference type="Gene3D" id="3.40.33.10">
    <property type="entry name" value="CAP"/>
    <property type="match status" value="1"/>
</dbReference>
<dbReference type="EMBL" id="PVTD01000004">
    <property type="protein sequence ID" value="PRY23591.1"/>
    <property type="molecule type" value="Genomic_DNA"/>
</dbReference>
<evidence type="ECO:0000259" key="1">
    <source>
        <dbReference type="Pfam" id="PF00188"/>
    </source>
</evidence>
<comment type="caution">
    <text evidence="2">The sequence shown here is derived from an EMBL/GenBank/DDBJ whole genome shotgun (WGS) entry which is preliminary data.</text>
</comment>
<proteinExistence type="predicted"/>
<dbReference type="PANTHER" id="PTHR31157">
    <property type="entry name" value="SCP DOMAIN-CONTAINING PROTEIN"/>
    <property type="match status" value="1"/>
</dbReference>
<dbReference type="SUPFAM" id="SSF55797">
    <property type="entry name" value="PR-1-like"/>
    <property type="match status" value="1"/>
</dbReference>
<organism evidence="2 3">
    <name type="scientific">Aliiruegeria haliotis</name>
    <dbReference type="NCBI Taxonomy" id="1280846"/>
    <lineage>
        <taxon>Bacteria</taxon>
        <taxon>Pseudomonadati</taxon>
        <taxon>Pseudomonadota</taxon>
        <taxon>Alphaproteobacteria</taxon>
        <taxon>Rhodobacterales</taxon>
        <taxon>Roseobacteraceae</taxon>
        <taxon>Aliiruegeria</taxon>
    </lineage>
</organism>
<accession>A0A2T0RR06</accession>
<dbReference type="InterPro" id="IPR035940">
    <property type="entry name" value="CAP_sf"/>
</dbReference>
<gene>
    <name evidence="2" type="ORF">CLV78_10481</name>
</gene>
<sequence length="162" mass="17772">MALGAMVTALAMLASVQIGDAATRLGAPSEPLVWQASASTSQQVGKLVNQLRTTNGRNSLRPSERLEKVAAIHAQDMARRGYFSHRSPEGARVFERLRATGYSYCWAGENIARGQRDSAAVVQAWINSWGHKRLMLHRMPTEYGLARAPNNTWVLVLARPGC</sequence>
<dbReference type="InterPro" id="IPR014044">
    <property type="entry name" value="CAP_dom"/>
</dbReference>
<reference evidence="2 3" key="1">
    <citation type="submission" date="2018-03" db="EMBL/GenBank/DDBJ databases">
        <title>Genomic Encyclopedia of Archaeal and Bacterial Type Strains, Phase II (KMG-II): from individual species to whole genera.</title>
        <authorList>
            <person name="Goeker M."/>
        </authorList>
    </citation>
    <scope>NUCLEOTIDE SEQUENCE [LARGE SCALE GENOMIC DNA]</scope>
    <source>
        <strain evidence="2 3">DSM 29328</strain>
    </source>
</reference>
<dbReference type="PANTHER" id="PTHR31157:SF1">
    <property type="entry name" value="SCP DOMAIN-CONTAINING PROTEIN"/>
    <property type="match status" value="1"/>
</dbReference>
<dbReference type="Proteomes" id="UP000239480">
    <property type="component" value="Unassembled WGS sequence"/>
</dbReference>
<dbReference type="AlphaFoldDB" id="A0A2T0RR06"/>
<evidence type="ECO:0000313" key="2">
    <source>
        <dbReference type="EMBL" id="PRY23591.1"/>
    </source>
</evidence>
<dbReference type="OrthoDB" id="9811255at2"/>
<keyword evidence="3" id="KW-1185">Reference proteome</keyword>
<name>A0A2T0RR06_9RHOB</name>
<feature type="domain" description="SCP" evidence="1">
    <location>
        <begin position="47"/>
        <end position="152"/>
    </location>
</feature>
<dbReference type="RefSeq" id="WP_106204991.1">
    <property type="nucleotide sequence ID" value="NZ_PVTD01000004.1"/>
</dbReference>
<protein>
    <submittedName>
        <fullName evidence="2">Uncharacterized protein YkwD</fullName>
    </submittedName>
</protein>
<dbReference type="Pfam" id="PF00188">
    <property type="entry name" value="CAP"/>
    <property type="match status" value="1"/>
</dbReference>
<evidence type="ECO:0000313" key="3">
    <source>
        <dbReference type="Proteomes" id="UP000239480"/>
    </source>
</evidence>
<dbReference type="CDD" id="cd05379">
    <property type="entry name" value="CAP_bacterial"/>
    <property type="match status" value="1"/>
</dbReference>